<organism evidence="2 3">
    <name type="scientific">Candolleomyces eurysporus</name>
    <dbReference type="NCBI Taxonomy" id="2828524"/>
    <lineage>
        <taxon>Eukaryota</taxon>
        <taxon>Fungi</taxon>
        <taxon>Dikarya</taxon>
        <taxon>Basidiomycota</taxon>
        <taxon>Agaricomycotina</taxon>
        <taxon>Agaricomycetes</taxon>
        <taxon>Agaricomycetidae</taxon>
        <taxon>Agaricales</taxon>
        <taxon>Agaricineae</taxon>
        <taxon>Psathyrellaceae</taxon>
        <taxon>Candolleomyces</taxon>
    </lineage>
</organism>
<reference evidence="2" key="1">
    <citation type="submission" date="2022-06" db="EMBL/GenBank/DDBJ databases">
        <title>Genome Sequence of Candolleomyces eurysporus.</title>
        <authorList>
            <person name="Buettner E."/>
        </authorList>
    </citation>
    <scope>NUCLEOTIDE SEQUENCE</scope>
    <source>
        <strain evidence="2">VTCC 930004</strain>
    </source>
</reference>
<evidence type="ECO:0000313" key="3">
    <source>
        <dbReference type="Proteomes" id="UP001140091"/>
    </source>
</evidence>
<feature type="compositionally biased region" description="Basic and acidic residues" evidence="1">
    <location>
        <begin position="210"/>
        <end position="227"/>
    </location>
</feature>
<evidence type="ECO:0000256" key="1">
    <source>
        <dbReference type="SAM" id="MobiDB-lite"/>
    </source>
</evidence>
<proteinExistence type="predicted"/>
<dbReference type="Proteomes" id="UP001140091">
    <property type="component" value="Unassembled WGS sequence"/>
</dbReference>
<accession>A0A9W8IV30</accession>
<feature type="region of interest" description="Disordered" evidence="1">
    <location>
        <begin position="202"/>
        <end position="241"/>
    </location>
</feature>
<gene>
    <name evidence="2" type="ORF">H1R20_g13710</name>
</gene>
<evidence type="ECO:0000313" key="2">
    <source>
        <dbReference type="EMBL" id="KAJ2923382.1"/>
    </source>
</evidence>
<keyword evidence="3" id="KW-1185">Reference proteome</keyword>
<name>A0A9W8IV30_9AGAR</name>
<feature type="compositionally biased region" description="Low complexity" evidence="1">
    <location>
        <begin position="1"/>
        <end position="16"/>
    </location>
</feature>
<dbReference type="EMBL" id="JANBPK010001350">
    <property type="protein sequence ID" value="KAJ2923382.1"/>
    <property type="molecule type" value="Genomic_DNA"/>
</dbReference>
<dbReference type="AlphaFoldDB" id="A0A9W8IV30"/>
<feature type="compositionally biased region" description="Basic and acidic residues" evidence="1">
    <location>
        <begin position="162"/>
        <end position="176"/>
    </location>
</feature>
<feature type="region of interest" description="Disordered" evidence="1">
    <location>
        <begin position="141"/>
        <end position="190"/>
    </location>
</feature>
<protein>
    <submittedName>
        <fullName evidence="2">Uncharacterized protein</fullName>
    </submittedName>
</protein>
<feature type="region of interest" description="Disordered" evidence="1">
    <location>
        <begin position="1"/>
        <end position="23"/>
    </location>
</feature>
<comment type="caution">
    <text evidence="2">The sequence shown here is derived from an EMBL/GenBank/DDBJ whole genome shotgun (WGS) entry which is preliminary data.</text>
</comment>
<feature type="non-terminal residue" evidence="2">
    <location>
        <position position="291"/>
    </location>
</feature>
<sequence length="291" mass="30256">MAVTRGMAAKTKADAAANRRKKRVMAKSTALASASTSQHVTRNMARAGPAPFRAATRSMSWAIAVASHSPGRVMATAPLASQSIFRRPVTRSLSRVNAASSRPITRSMARATAISGGASATTVVAASASDIQPTTLRNAILHSASDCPPPSAAALATAGREPLPENADHRVSRDTSTRTGIPPAKANATAEANQALVRVLNRQARKKEKGGKGGDTGRGKRSGENHPIRCGSNHSDDPPVRSRFIDATLFERNLRSLPNCPIESAAQGPLTQADGHASGNLWGNCATGMAC</sequence>